<comment type="caution">
    <text evidence="3">The sequence shown here is derived from an EMBL/GenBank/DDBJ whole genome shotgun (WGS) entry which is preliminary data.</text>
</comment>
<dbReference type="Proteomes" id="UP000621454">
    <property type="component" value="Unassembled WGS sequence"/>
</dbReference>
<evidence type="ECO:0000256" key="1">
    <source>
        <dbReference type="ARBA" id="ARBA00010457"/>
    </source>
</evidence>
<dbReference type="EMBL" id="BMGC01000003">
    <property type="protein sequence ID" value="GGB20250.1"/>
    <property type="molecule type" value="Genomic_DNA"/>
</dbReference>
<dbReference type="Pfam" id="PF00080">
    <property type="entry name" value="Sod_Cu"/>
    <property type="match status" value="1"/>
</dbReference>
<dbReference type="SUPFAM" id="SSF49329">
    <property type="entry name" value="Cu,Zn superoxide dismutase-like"/>
    <property type="match status" value="1"/>
</dbReference>
<name>A0A916WPH2_9ACTN</name>
<comment type="similarity">
    <text evidence="1">Belongs to the Cu-Zn superoxide dismutase family.</text>
</comment>
<keyword evidence="4" id="KW-1185">Reference proteome</keyword>
<organism evidence="3 4">
    <name type="scientific">Gordonia jinhuaensis</name>
    <dbReference type="NCBI Taxonomy" id="1517702"/>
    <lineage>
        <taxon>Bacteria</taxon>
        <taxon>Bacillati</taxon>
        <taxon>Actinomycetota</taxon>
        <taxon>Actinomycetes</taxon>
        <taxon>Mycobacteriales</taxon>
        <taxon>Gordoniaceae</taxon>
        <taxon>Gordonia</taxon>
    </lineage>
</organism>
<dbReference type="InterPro" id="IPR001424">
    <property type="entry name" value="SOD_Cu_Zn_dom"/>
</dbReference>
<proteinExistence type="inferred from homology"/>
<evidence type="ECO:0000313" key="4">
    <source>
        <dbReference type="Proteomes" id="UP000621454"/>
    </source>
</evidence>
<dbReference type="GO" id="GO:0006801">
    <property type="term" value="P:superoxide metabolic process"/>
    <property type="evidence" value="ECO:0007669"/>
    <property type="project" value="InterPro"/>
</dbReference>
<reference evidence="3" key="2">
    <citation type="submission" date="2020-09" db="EMBL/GenBank/DDBJ databases">
        <authorList>
            <person name="Sun Q."/>
            <person name="Zhou Y."/>
        </authorList>
    </citation>
    <scope>NUCLEOTIDE SEQUENCE</scope>
    <source>
        <strain evidence="3">CGMCC 1.12827</strain>
    </source>
</reference>
<dbReference type="Gene3D" id="2.60.40.200">
    <property type="entry name" value="Superoxide dismutase, copper/zinc binding domain"/>
    <property type="match status" value="1"/>
</dbReference>
<gene>
    <name evidence="3" type="primary">sodC</name>
    <name evidence="3" type="ORF">GCM10011489_05410</name>
</gene>
<protein>
    <submittedName>
        <fullName evidence="3">Superoxide dismutase [Cu-Zn]</fullName>
    </submittedName>
</protein>
<evidence type="ECO:0000259" key="2">
    <source>
        <dbReference type="Pfam" id="PF00080"/>
    </source>
</evidence>
<dbReference type="AlphaFoldDB" id="A0A916WPH2"/>
<accession>A0A916WPH2</accession>
<evidence type="ECO:0000313" key="3">
    <source>
        <dbReference type="EMBL" id="GGB20250.1"/>
    </source>
</evidence>
<dbReference type="GO" id="GO:0046872">
    <property type="term" value="F:metal ion binding"/>
    <property type="evidence" value="ECO:0007669"/>
    <property type="project" value="InterPro"/>
</dbReference>
<sequence length="201" mass="19472">MTHRTLARLGHGRTGIARVGIAAVSVAALGLVIAGCDNGEDPTSSKGTTPSVVDKEAALPGASVQETPTTGEATTGAGGVVTASLKTTSGASAGTVRFGNDSGATHIDIKLENLRPGEHTLAIHQLNACVAADDFASAGSPIASAGTINVNVNANGAGALVTSTDAVKLDDLAGKTVVVTDESSGAQDASTAVACGVIGAA</sequence>
<reference evidence="3" key="1">
    <citation type="journal article" date="2014" name="Int. J. Syst. Evol. Microbiol.">
        <title>Complete genome sequence of Corynebacterium casei LMG S-19264T (=DSM 44701T), isolated from a smear-ripened cheese.</title>
        <authorList>
            <consortium name="US DOE Joint Genome Institute (JGI-PGF)"/>
            <person name="Walter F."/>
            <person name="Albersmeier A."/>
            <person name="Kalinowski J."/>
            <person name="Ruckert C."/>
        </authorList>
    </citation>
    <scope>NUCLEOTIDE SEQUENCE</scope>
    <source>
        <strain evidence="3">CGMCC 1.12827</strain>
    </source>
</reference>
<dbReference type="InterPro" id="IPR036423">
    <property type="entry name" value="SOD-like_Cu/Zn_dom_sf"/>
</dbReference>
<feature type="domain" description="Superoxide dismutase copper/zinc binding" evidence="2">
    <location>
        <begin position="93"/>
        <end position="198"/>
    </location>
</feature>
<dbReference type="RefSeq" id="WP_188585054.1">
    <property type="nucleotide sequence ID" value="NZ_BMGC01000003.1"/>
</dbReference>